<evidence type="ECO:0000256" key="8">
    <source>
        <dbReference type="ARBA" id="ARBA00022737"/>
    </source>
</evidence>
<dbReference type="InterPro" id="IPR013618">
    <property type="entry name" value="TMTC_DUF1736"/>
</dbReference>
<dbReference type="Proteomes" id="UP001190700">
    <property type="component" value="Unassembled WGS sequence"/>
</dbReference>
<evidence type="ECO:0000256" key="5">
    <source>
        <dbReference type="ARBA" id="ARBA00012839"/>
    </source>
</evidence>
<evidence type="ECO:0000256" key="7">
    <source>
        <dbReference type="ARBA" id="ARBA00022692"/>
    </source>
</evidence>
<evidence type="ECO:0000256" key="13">
    <source>
        <dbReference type="PROSITE-ProRule" id="PRU00339"/>
    </source>
</evidence>
<dbReference type="EMBL" id="LGRX02000986">
    <property type="protein sequence ID" value="KAK3287154.1"/>
    <property type="molecule type" value="Genomic_DNA"/>
</dbReference>
<comment type="similarity">
    <text evidence="4">Belongs to the TMTC family.</text>
</comment>
<proteinExistence type="inferred from homology"/>
<dbReference type="GO" id="GO:0000030">
    <property type="term" value="F:mannosyltransferase activity"/>
    <property type="evidence" value="ECO:0007669"/>
    <property type="project" value="TreeGrafter"/>
</dbReference>
<dbReference type="Pfam" id="PF08409">
    <property type="entry name" value="TMTC_DUF1736"/>
    <property type="match status" value="1"/>
</dbReference>
<feature type="transmembrane region" description="Helical" evidence="14">
    <location>
        <begin position="162"/>
        <end position="181"/>
    </location>
</feature>
<evidence type="ECO:0000256" key="14">
    <source>
        <dbReference type="SAM" id="Phobius"/>
    </source>
</evidence>
<evidence type="ECO:0000256" key="10">
    <source>
        <dbReference type="ARBA" id="ARBA00022824"/>
    </source>
</evidence>
<keyword evidence="9 13" id="KW-0802">TPR repeat</keyword>
<keyword evidence="6" id="KW-0808">Transferase</keyword>
<dbReference type="PANTHER" id="PTHR44227:SF3">
    <property type="entry name" value="PROTEIN O-MANNOSYL-TRANSFERASE TMTC4"/>
    <property type="match status" value="1"/>
</dbReference>
<evidence type="ECO:0000256" key="11">
    <source>
        <dbReference type="ARBA" id="ARBA00022989"/>
    </source>
</evidence>
<feature type="domain" description="DUF1736" evidence="15">
    <location>
        <begin position="305"/>
        <end position="372"/>
    </location>
</feature>
<evidence type="ECO:0000256" key="1">
    <source>
        <dbReference type="ARBA" id="ARBA00004141"/>
    </source>
</evidence>
<evidence type="ECO:0000259" key="15">
    <source>
        <dbReference type="Pfam" id="PF08409"/>
    </source>
</evidence>
<comment type="pathway">
    <text evidence="3">Protein modification; protein glycosylation.</text>
</comment>
<dbReference type="Gene3D" id="1.25.40.10">
    <property type="entry name" value="Tetratricopeptide repeat domain"/>
    <property type="match status" value="1"/>
</dbReference>
<feature type="transmembrane region" description="Helical" evidence="14">
    <location>
        <begin position="360"/>
        <end position="382"/>
    </location>
</feature>
<keyword evidence="12 14" id="KW-0472">Membrane</keyword>
<keyword evidence="8" id="KW-0677">Repeat</keyword>
<sequence length="683" mass="75981">MNIQAACSNAIPGTSVEPVLVAISMAVYINSLHGEFCFDDTFAVINNKDVVQSNSSLTALWTHDFWGQNISKSDSHKSYRPLTVLSLRLSRAIDGHLPPRPFGFHVLNVILHGLVTWLFLRLALELYSRKQNAARSTTERRAVLAALLFALHPVHTEAVSGIVGRAELLCAVFVLIGLLNYIQAVRDRAKQHAFLLGSALVCAVIAVLCKEVGLTMLGAFLTYDFIDFALLYLNPSSQSGERAAVSPGTRVRAKGGGVRMVSSGVKRSSSAARRRALRVVCSIALGVGYVVFRKRLLVQSLVDIFRKVENPIPFMPTVLLRWLNVAKLHTWYGSMLLFPYYLSADWSFACVPTVGSLFEWVNGLSATFYLIVLLFFFPILLNPRSPDWWLQGFCVLGLVIGPFIPASNIFLYVGTYIAERLLYLPSMGFSLVLADWLQTLFERDVPSDWARRRAPIPAGRIQKCIGHGLVVAFLLAYSVRTSMRNRAWSSEADLFMSALEVCPQSAKVQLNCGILNRRYQNWDQAQAHFQTAVDVEPGYCDPTYWQGLTYLNAGDQANGVAYLERAVECIYTRAQAVSSLNMIYHMLHQSQPTSGEHLEAWARILVRVDEWEDACTYFHEASALYSAQGNNSAAHVAREQCMQLGVAPKQATQACSLLQSYALQDDEAATKYIRGPDAVRCRL</sequence>
<protein>
    <recommendedName>
        <fullName evidence="5">dolichyl-phosphate-mannose--protein mannosyltransferase</fullName>
        <ecNumber evidence="5">2.4.1.109</ecNumber>
    </recommendedName>
</protein>
<dbReference type="GO" id="GO:0035269">
    <property type="term" value="P:protein O-linked glycosylation via mannose"/>
    <property type="evidence" value="ECO:0007669"/>
    <property type="project" value="TreeGrafter"/>
</dbReference>
<feature type="transmembrane region" description="Helical" evidence="14">
    <location>
        <begin position="388"/>
        <end position="414"/>
    </location>
</feature>
<reference evidence="16 17" key="1">
    <citation type="journal article" date="2015" name="Genome Biol. Evol.">
        <title>Comparative Genomics of a Bacterivorous Green Alga Reveals Evolutionary Causalities and Consequences of Phago-Mixotrophic Mode of Nutrition.</title>
        <authorList>
            <person name="Burns J.A."/>
            <person name="Paasch A."/>
            <person name="Narechania A."/>
            <person name="Kim E."/>
        </authorList>
    </citation>
    <scope>NUCLEOTIDE SEQUENCE [LARGE SCALE GENOMIC DNA]</scope>
    <source>
        <strain evidence="16 17">PLY_AMNH</strain>
    </source>
</reference>
<dbReference type="InterPro" id="IPR011990">
    <property type="entry name" value="TPR-like_helical_dom_sf"/>
</dbReference>
<keyword evidence="10" id="KW-0256">Endoplasmic reticulum</keyword>
<keyword evidence="7 14" id="KW-0812">Transmembrane</keyword>
<keyword evidence="11 14" id="KW-1133">Transmembrane helix</keyword>
<dbReference type="PROSITE" id="PS50005">
    <property type="entry name" value="TPR"/>
    <property type="match status" value="1"/>
</dbReference>
<feature type="transmembrane region" description="Helical" evidence="14">
    <location>
        <begin position="102"/>
        <end position="120"/>
    </location>
</feature>
<dbReference type="GO" id="GO:0005783">
    <property type="term" value="C:endoplasmic reticulum"/>
    <property type="evidence" value="ECO:0007669"/>
    <property type="project" value="UniProtKB-SubCell"/>
</dbReference>
<comment type="subcellular location">
    <subcellularLocation>
        <location evidence="2">Endoplasmic reticulum</location>
    </subcellularLocation>
    <subcellularLocation>
        <location evidence="1">Membrane</location>
        <topology evidence="1">Multi-pass membrane protein</topology>
    </subcellularLocation>
</comment>
<dbReference type="GO" id="GO:0016020">
    <property type="term" value="C:membrane"/>
    <property type="evidence" value="ECO:0007669"/>
    <property type="project" value="UniProtKB-SubCell"/>
</dbReference>
<evidence type="ECO:0000256" key="4">
    <source>
        <dbReference type="ARBA" id="ARBA00007882"/>
    </source>
</evidence>
<accession>A0AAE0GZE1</accession>
<organism evidence="16 17">
    <name type="scientific">Cymbomonas tetramitiformis</name>
    <dbReference type="NCBI Taxonomy" id="36881"/>
    <lineage>
        <taxon>Eukaryota</taxon>
        <taxon>Viridiplantae</taxon>
        <taxon>Chlorophyta</taxon>
        <taxon>Pyramimonadophyceae</taxon>
        <taxon>Pyramimonadales</taxon>
        <taxon>Pyramimonadaceae</taxon>
        <taxon>Cymbomonas</taxon>
    </lineage>
</organism>
<evidence type="ECO:0000256" key="2">
    <source>
        <dbReference type="ARBA" id="ARBA00004240"/>
    </source>
</evidence>
<evidence type="ECO:0000256" key="3">
    <source>
        <dbReference type="ARBA" id="ARBA00004922"/>
    </source>
</evidence>
<dbReference type="GO" id="GO:0030968">
    <property type="term" value="P:endoplasmic reticulum unfolded protein response"/>
    <property type="evidence" value="ECO:0007669"/>
    <property type="project" value="TreeGrafter"/>
</dbReference>
<dbReference type="InterPro" id="IPR052346">
    <property type="entry name" value="O-mannosyl-transferase_TMTC"/>
</dbReference>
<dbReference type="InterPro" id="IPR019734">
    <property type="entry name" value="TPR_rpt"/>
</dbReference>
<dbReference type="PANTHER" id="PTHR44227">
    <property type="match status" value="1"/>
</dbReference>
<keyword evidence="17" id="KW-1185">Reference proteome</keyword>
<evidence type="ECO:0000256" key="12">
    <source>
        <dbReference type="ARBA" id="ARBA00023136"/>
    </source>
</evidence>
<dbReference type="SUPFAM" id="SSF48452">
    <property type="entry name" value="TPR-like"/>
    <property type="match status" value="1"/>
</dbReference>
<evidence type="ECO:0000313" key="16">
    <source>
        <dbReference type="EMBL" id="KAK3287154.1"/>
    </source>
</evidence>
<feature type="transmembrane region" description="Helical" evidence="14">
    <location>
        <begin position="276"/>
        <end position="292"/>
    </location>
</feature>
<evidence type="ECO:0000256" key="6">
    <source>
        <dbReference type="ARBA" id="ARBA00022679"/>
    </source>
</evidence>
<comment type="caution">
    <text evidence="16">The sequence shown here is derived from an EMBL/GenBank/DDBJ whole genome shotgun (WGS) entry which is preliminary data.</text>
</comment>
<feature type="repeat" description="TPR" evidence="13">
    <location>
        <begin position="506"/>
        <end position="539"/>
    </location>
</feature>
<evidence type="ECO:0000256" key="9">
    <source>
        <dbReference type="ARBA" id="ARBA00022803"/>
    </source>
</evidence>
<name>A0AAE0GZE1_9CHLO</name>
<evidence type="ECO:0000313" key="17">
    <source>
        <dbReference type="Proteomes" id="UP001190700"/>
    </source>
</evidence>
<dbReference type="AlphaFoldDB" id="A0AAE0GZE1"/>
<feature type="transmembrane region" description="Helical" evidence="14">
    <location>
        <begin position="329"/>
        <end position="348"/>
    </location>
</feature>
<dbReference type="EC" id="2.4.1.109" evidence="5"/>
<gene>
    <name evidence="16" type="ORF">CYMTET_5321</name>
</gene>